<feature type="compositionally biased region" description="Polar residues" evidence="2">
    <location>
        <begin position="341"/>
        <end position="352"/>
    </location>
</feature>
<evidence type="ECO:0000313" key="5">
    <source>
        <dbReference type="Proteomes" id="UP000466442"/>
    </source>
</evidence>
<reference evidence="4" key="1">
    <citation type="journal article" date="2021" name="Mol. Ecol. Resour.">
        <title>Apolygus lucorum genome provides insights into omnivorousness and mesophyll feeding.</title>
        <authorList>
            <person name="Liu Y."/>
            <person name="Liu H."/>
            <person name="Wang H."/>
            <person name="Huang T."/>
            <person name="Liu B."/>
            <person name="Yang B."/>
            <person name="Yin L."/>
            <person name="Li B."/>
            <person name="Zhang Y."/>
            <person name="Zhang S."/>
            <person name="Jiang F."/>
            <person name="Zhang X."/>
            <person name="Ren Y."/>
            <person name="Wang B."/>
            <person name="Wang S."/>
            <person name="Lu Y."/>
            <person name="Wu K."/>
            <person name="Fan W."/>
            <person name="Wang G."/>
        </authorList>
    </citation>
    <scope>NUCLEOTIDE SEQUENCE</scope>
    <source>
        <strain evidence="4">12Hb</strain>
    </source>
</reference>
<feature type="compositionally biased region" description="Polar residues" evidence="2">
    <location>
        <begin position="54"/>
        <end position="67"/>
    </location>
</feature>
<dbReference type="InterPro" id="IPR011011">
    <property type="entry name" value="Znf_FYVE_PHD"/>
</dbReference>
<comment type="caution">
    <text evidence="4">The sequence shown here is derived from an EMBL/GenBank/DDBJ whole genome shotgun (WGS) entry which is preliminary data.</text>
</comment>
<name>A0A6A4K680_APOLU</name>
<feature type="domain" description="FP protein C-terminal" evidence="3">
    <location>
        <begin position="289"/>
        <end position="338"/>
    </location>
</feature>
<feature type="region of interest" description="Disordered" evidence="2">
    <location>
        <begin position="54"/>
        <end position="88"/>
    </location>
</feature>
<dbReference type="AlphaFoldDB" id="A0A6A4K680"/>
<dbReference type="OrthoDB" id="6623018at2759"/>
<sequence length="352" mass="39328">MSSCGSCLKGFANNAYRVKCIVCVKEFHLNCHDLKKEDYLYMRDNQKTYTCPSCTKSRRGSLSSQDSLGDKAEGKGSPLTTTRSTSDNVSTSQLLQAINSLREEVKSANIKFDKHVDTIKEELKDIKLHLNSYSDLITKNAEDIGQITTELSTLTNHHENMKIKCSALEARVVELEGLVQDNEQAPLNNSIEISGVPSLGDKDALDLVKLVGSALNVDISEQMINNCFRRRPTAASSDGGSIFLSFVRKTDKDAFMKASRGKRNLTSRDLGFLIGEANKIYINHSLTFAKRKVLNLTKTFKREHNYKFVWISNGNILVKKDEREPPILIKSPQDIKKLESKNGTPVTHNTPP</sequence>
<dbReference type="InterPro" id="IPR057251">
    <property type="entry name" value="FP_C"/>
</dbReference>
<dbReference type="InterPro" id="IPR013083">
    <property type="entry name" value="Znf_RING/FYVE/PHD"/>
</dbReference>
<feature type="compositionally biased region" description="Polar residues" evidence="2">
    <location>
        <begin position="78"/>
        <end position="88"/>
    </location>
</feature>
<keyword evidence="1" id="KW-0175">Coiled coil</keyword>
<dbReference type="SUPFAM" id="SSF57903">
    <property type="entry name" value="FYVE/PHD zinc finger"/>
    <property type="match status" value="1"/>
</dbReference>
<evidence type="ECO:0000256" key="1">
    <source>
        <dbReference type="SAM" id="Coils"/>
    </source>
</evidence>
<accession>A0A6A4K680</accession>
<keyword evidence="5" id="KW-1185">Reference proteome</keyword>
<evidence type="ECO:0000313" key="4">
    <source>
        <dbReference type="EMBL" id="KAF6214537.1"/>
    </source>
</evidence>
<feature type="coiled-coil region" evidence="1">
    <location>
        <begin position="158"/>
        <end position="185"/>
    </location>
</feature>
<evidence type="ECO:0000256" key="2">
    <source>
        <dbReference type="SAM" id="MobiDB-lite"/>
    </source>
</evidence>
<organism evidence="4 5">
    <name type="scientific">Apolygus lucorum</name>
    <name type="common">Small green plant bug</name>
    <name type="synonym">Lygocoris lucorum</name>
    <dbReference type="NCBI Taxonomy" id="248454"/>
    <lineage>
        <taxon>Eukaryota</taxon>
        <taxon>Metazoa</taxon>
        <taxon>Ecdysozoa</taxon>
        <taxon>Arthropoda</taxon>
        <taxon>Hexapoda</taxon>
        <taxon>Insecta</taxon>
        <taxon>Pterygota</taxon>
        <taxon>Neoptera</taxon>
        <taxon>Paraneoptera</taxon>
        <taxon>Hemiptera</taxon>
        <taxon>Heteroptera</taxon>
        <taxon>Panheteroptera</taxon>
        <taxon>Cimicomorpha</taxon>
        <taxon>Miridae</taxon>
        <taxon>Mirini</taxon>
        <taxon>Apolygus</taxon>
    </lineage>
</organism>
<dbReference type="Gene3D" id="3.30.40.10">
    <property type="entry name" value="Zinc/RING finger domain, C3HC4 (zinc finger)"/>
    <property type="match status" value="1"/>
</dbReference>
<dbReference type="Proteomes" id="UP000466442">
    <property type="component" value="Unassembled WGS sequence"/>
</dbReference>
<feature type="region of interest" description="Disordered" evidence="2">
    <location>
        <begin position="329"/>
        <end position="352"/>
    </location>
</feature>
<dbReference type="Pfam" id="PF25298">
    <property type="entry name" value="Baculo_FP_2nd"/>
    <property type="match status" value="1"/>
</dbReference>
<dbReference type="EMBL" id="WIXP02000002">
    <property type="protein sequence ID" value="KAF6214537.1"/>
    <property type="molecule type" value="Genomic_DNA"/>
</dbReference>
<gene>
    <name evidence="4" type="ORF">GE061_009280</name>
</gene>
<proteinExistence type="predicted"/>
<protein>
    <recommendedName>
        <fullName evidence="3">FP protein C-terminal domain-containing protein</fullName>
    </recommendedName>
</protein>
<evidence type="ECO:0000259" key="3">
    <source>
        <dbReference type="Pfam" id="PF25298"/>
    </source>
</evidence>